<organism evidence="4 5">
    <name type="scientific">Candidatus Woesebacteria bacterium GW2011_GWA1_39_21b</name>
    <dbReference type="NCBI Taxonomy" id="1618551"/>
    <lineage>
        <taxon>Bacteria</taxon>
        <taxon>Candidatus Woeseibacteriota</taxon>
    </lineage>
</organism>
<reference evidence="4 5" key="1">
    <citation type="journal article" date="2015" name="Nature">
        <title>rRNA introns, odd ribosomes, and small enigmatic genomes across a large radiation of phyla.</title>
        <authorList>
            <person name="Brown C.T."/>
            <person name="Hug L.A."/>
            <person name="Thomas B.C."/>
            <person name="Sharon I."/>
            <person name="Castelle C.J."/>
            <person name="Singh A."/>
            <person name="Wilkins M.J."/>
            <person name="Williams K.H."/>
            <person name="Banfield J.F."/>
        </authorList>
    </citation>
    <scope>NUCLEOTIDE SEQUENCE [LARGE SCALE GENOMIC DNA]</scope>
</reference>
<feature type="transmembrane region" description="Helical" evidence="2">
    <location>
        <begin position="21"/>
        <end position="39"/>
    </location>
</feature>
<keyword evidence="2" id="KW-0472">Membrane</keyword>
<keyword evidence="2" id="KW-1133">Transmembrane helix</keyword>
<protein>
    <recommendedName>
        <fullName evidence="3">LysM domain-containing protein</fullName>
    </recommendedName>
</protein>
<dbReference type="PROSITE" id="PS51782">
    <property type="entry name" value="LYSM"/>
    <property type="match status" value="2"/>
</dbReference>
<feature type="region of interest" description="Disordered" evidence="1">
    <location>
        <begin position="106"/>
        <end position="127"/>
    </location>
</feature>
<feature type="domain" description="LysM" evidence="3">
    <location>
        <begin position="57"/>
        <end position="103"/>
    </location>
</feature>
<accession>A0A0G0RFG4</accession>
<dbReference type="PANTHER" id="PTHR34700:SF4">
    <property type="entry name" value="PHAGE-LIKE ELEMENT PBSX PROTEIN XKDP"/>
    <property type="match status" value="1"/>
</dbReference>
<evidence type="ECO:0000259" key="3">
    <source>
        <dbReference type="PROSITE" id="PS51782"/>
    </source>
</evidence>
<comment type="caution">
    <text evidence="4">The sequence shown here is derived from an EMBL/GenBank/DDBJ whole genome shotgun (WGS) entry which is preliminary data.</text>
</comment>
<evidence type="ECO:0000313" key="4">
    <source>
        <dbReference type="EMBL" id="KKR12422.1"/>
    </source>
</evidence>
<evidence type="ECO:0000256" key="2">
    <source>
        <dbReference type="SAM" id="Phobius"/>
    </source>
</evidence>
<evidence type="ECO:0000313" key="5">
    <source>
        <dbReference type="Proteomes" id="UP000034690"/>
    </source>
</evidence>
<dbReference type="Gene3D" id="3.10.350.10">
    <property type="entry name" value="LysM domain"/>
    <property type="match status" value="2"/>
</dbReference>
<gene>
    <name evidence="4" type="ORF">UT40_C0027G0002</name>
</gene>
<keyword evidence="2" id="KW-0812">Transmembrane</keyword>
<evidence type="ECO:0000256" key="1">
    <source>
        <dbReference type="SAM" id="MobiDB-lite"/>
    </source>
</evidence>
<sequence>MNFNLKKFLKKIKLNEETISMVLGAVVIVIVGVLIVNYFKDRSGGTIPGALTQTDTKEHVVVNGETLWSIAEDSFGSGYNWVDIKSANALETDTIEVGQKLIIPDVSPKQPTSTEEEAVSPQTSSVTDDSYTVAKGDSLWKIAVRAYGDGYKWVEIARANNLANPNIIHAGNILTLPR</sequence>
<dbReference type="EMBL" id="LBWQ01000027">
    <property type="protein sequence ID" value="KKR12422.1"/>
    <property type="molecule type" value="Genomic_DNA"/>
</dbReference>
<dbReference type="SMART" id="SM00257">
    <property type="entry name" value="LysM"/>
    <property type="match status" value="2"/>
</dbReference>
<proteinExistence type="predicted"/>
<dbReference type="InterPro" id="IPR052196">
    <property type="entry name" value="Bact_Kbp"/>
</dbReference>
<dbReference type="InterPro" id="IPR036779">
    <property type="entry name" value="LysM_dom_sf"/>
</dbReference>
<name>A0A0G0RFG4_9BACT</name>
<dbReference type="Pfam" id="PF01476">
    <property type="entry name" value="LysM"/>
    <property type="match status" value="2"/>
</dbReference>
<dbReference type="SUPFAM" id="SSF54106">
    <property type="entry name" value="LysM domain"/>
    <property type="match status" value="2"/>
</dbReference>
<dbReference type="CDD" id="cd00118">
    <property type="entry name" value="LysM"/>
    <property type="match status" value="2"/>
</dbReference>
<dbReference type="Proteomes" id="UP000034690">
    <property type="component" value="Unassembled WGS sequence"/>
</dbReference>
<dbReference type="AlphaFoldDB" id="A0A0G0RFG4"/>
<dbReference type="InterPro" id="IPR018392">
    <property type="entry name" value="LysM"/>
</dbReference>
<dbReference type="PANTHER" id="PTHR34700">
    <property type="entry name" value="POTASSIUM BINDING PROTEIN KBP"/>
    <property type="match status" value="1"/>
</dbReference>
<feature type="domain" description="LysM" evidence="3">
    <location>
        <begin position="129"/>
        <end position="176"/>
    </location>
</feature>